<proteinExistence type="predicted"/>
<dbReference type="GO" id="GO:0015086">
    <property type="term" value="F:cadmium ion transmembrane transporter activity"/>
    <property type="evidence" value="ECO:0007669"/>
    <property type="project" value="TreeGrafter"/>
</dbReference>
<feature type="transmembrane region" description="Helical" evidence="6">
    <location>
        <begin position="51"/>
        <end position="69"/>
    </location>
</feature>
<keyword evidence="4 6" id="KW-1133">Transmembrane helix</keyword>
<sequence>MTNRKWFFGRDWHYWRIRLLVFLSVVGPGIITGTADNDAGGVATYSIVGAHFGYQMLWILIVITGMLYVTQEMGMRLGVVTGKGLGDLIREKLGLRFAVILIALVFLTNFSNILADVAGIAAVADIYAIPRLIFVPIFVLLIWTVILRGSFNFVQNIFLTSCVLFFCYLINGFIARPDIPAMLRGSFIPTLPVNREYLFMATALIGTTLTVWGQFFVQSYFVDKGVGKRNLKNARLDIIFGAFWTDLVAYFIIISAAATLFVNGARVETAVDAAKALGPLLGEFAKHLFAWGLLNASLLGVCVITMGTAYAITEVLGTERKVNASFKEAPLFYSIIGFCLLACTIMVLIPSIPIMFILTASQALNTIVLPGIFIVILKLINDKKLMGPYANGPLTNFISWVTIVSFSAISLVMLYLTFF</sequence>
<evidence type="ECO:0000256" key="4">
    <source>
        <dbReference type="ARBA" id="ARBA00022989"/>
    </source>
</evidence>
<dbReference type="PANTHER" id="PTHR11706:SF33">
    <property type="entry name" value="NATURAL RESISTANCE-ASSOCIATED MACROPHAGE PROTEIN 2"/>
    <property type="match status" value="1"/>
</dbReference>
<dbReference type="InterPro" id="IPR001046">
    <property type="entry name" value="NRAMP_fam"/>
</dbReference>
<name>A0A1F4T9H1_UNCSA</name>
<evidence type="ECO:0000313" key="7">
    <source>
        <dbReference type="EMBL" id="OGC29432.1"/>
    </source>
</evidence>
<dbReference type="Pfam" id="PF01566">
    <property type="entry name" value="Nramp"/>
    <property type="match status" value="1"/>
</dbReference>
<dbReference type="PANTHER" id="PTHR11706">
    <property type="entry name" value="SOLUTE CARRIER PROTEIN FAMILY 11 MEMBER"/>
    <property type="match status" value="1"/>
</dbReference>
<evidence type="ECO:0000256" key="1">
    <source>
        <dbReference type="ARBA" id="ARBA00004141"/>
    </source>
</evidence>
<feature type="transmembrane region" description="Helical" evidence="6">
    <location>
        <begin position="331"/>
        <end position="349"/>
    </location>
</feature>
<comment type="caution">
    <text evidence="7">The sequence shown here is derived from an EMBL/GenBank/DDBJ whole genome shotgun (WGS) entry which is preliminary data.</text>
</comment>
<feature type="transmembrane region" description="Helical" evidence="6">
    <location>
        <begin position="126"/>
        <end position="146"/>
    </location>
</feature>
<feature type="transmembrane region" description="Helical" evidence="6">
    <location>
        <begin position="397"/>
        <end position="418"/>
    </location>
</feature>
<protein>
    <recommendedName>
        <fullName evidence="9">Mn transporter</fullName>
    </recommendedName>
</protein>
<reference evidence="7 8" key="1">
    <citation type="journal article" date="2016" name="Nat. Commun.">
        <title>Thousands of microbial genomes shed light on interconnected biogeochemical processes in an aquifer system.</title>
        <authorList>
            <person name="Anantharaman K."/>
            <person name="Brown C.T."/>
            <person name="Hug L.A."/>
            <person name="Sharon I."/>
            <person name="Castelle C.J."/>
            <person name="Probst A.J."/>
            <person name="Thomas B.C."/>
            <person name="Singh A."/>
            <person name="Wilkins M.J."/>
            <person name="Karaoz U."/>
            <person name="Brodie E.L."/>
            <person name="Williams K.H."/>
            <person name="Hubbard S.S."/>
            <person name="Banfield J.F."/>
        </authorList>
    </citation>
    <scope>NUCLEOTIDE SEQUENCE [LARGE SCALE GENOMIC DNA]</scope>
</reference>
<evidence type="ECO:0000256" key="6">
    <source>
        <dbReference type="SAM" id="Phobius"/>
    </source>
</evidence>
<feature type="transmembrane region" description="Helical" evidence="6">
    <location>
        <begin position="355"/>
        <end position="377"/>
    </location>
</feature>
<feature type="transmembrane region" description="Helical" evidence="6">
    <location>
        <begin position="12"/>
        <end position="31"/>
    </location>
</feature>
<feature type="transmembrane region" description="Helical" evidence="6">
    <location>
        <begin position="238"/>
        <end position="262"/>
    </location>
</feature>
<evidence type="ECO:0000256" key="5">
    <source>
        <dbReference type="ARBA" id="ARBA00023136"/>
    </source>
</evidence>
<dbReference type="STRING" id="1802583.A2311_02135"/>
<feature type="transmembrane region" description="Helical" evidence="6">
    <location>
        <begin position="93"/>
        <end position="114"/>
    </location>
</feature>
<feature type="transmembrane region" description="Helical" evidence="6">
    <location>
        <begin position="197"/>
        <end position="217"/>
    </location>
</feature>
<dbReference type="GO" id="GO:0005384">
    <property type="term" value="F:manganese ion transmembrane transporter activity"/>
    <property type="evidence" value="ECO:0007669"/>
    <property type="project" value="TreeGrafter"/>
</dbReference>
<accession>A0A1F4T9H1</accession>
<feature type="transmembrane region" description="Helical" evidence="6">
    <location>
        <begin position="158"/>
        <end position="177"/>
    </location>
</feature>
<dbReference type="GO" id="GO:0034755">
    <property type="term" value="P:iron ion transmembrane transport"/>
    <property type="evidence" value="ECO:0007669"/>
    <property type="project" value="TreeGrafter"/>
</dbReference>
<feature type="transmembrane region" description="Helical" evidence="6">
    <location>
        <begin position="288"/>
        <end position="310"/>
    </location>
</feature>
<gene>
    <name evidence="7" type="ORF">A2311_02135</name>
</gene>
<organism evidence="7 8">
    <name type="scientific">candidate division WOR-1 bacterium RIFOXYB2_FULL_48_7</name>
    <dbReference type="NCBI Taxonomy" id="1802583"/>
    <lineage>
        <taxon>Bacteria</taxon>
        <taxon>Bacillati</taxon>
        <taxon>Saganbacteria</taxon>
    </lineage>
</organism>
<dbReference type="GO" id="GO:0005886">
    <property type="term" value="C:plasma membrane"/>
    <property type="evidence" value="ECO:0007669"/>
    <property type="project" value="TreeGrafter"/>
</dbReference>
<evidence type="ECO:0008006" key="9">
    <source>
        <dbReference type="Google" id="ProtNLM"/>
    </source>
</evidence>
<dbReference type="EMBL" id="MEUF01000091">
    <property type="protein sequence ID" value="OGC29432.1"/>
    <property type="molecule type" value="Genomic_DNA"/>
</dbReference>
<dbReference type="Proteomes" id="UP000178951">
    <property type="component" value="Unassembled WGS sequence"/>
</dbReference>
<keyword evidence="2" id="KW-0813">Transport</keyword>
<comment type="subcellular location">
    <subcellularLocation>
        <location evidence="1">Membrane</location>
        <topology evidence="1">Multi-pass membrane protein</topology>
    </subcellularLocation>
</comment>
<evidence type="ECO:0000256" key="3">
    <source>
        <dbReference type="ARBA" id="ARBA00022692"/>
    </source>
</evidence>
<evidence type="ECO:0000256" key="2">
    <source>
        <dbReference type="ARBA" id="ARBA00022448"/>
    </source>
</evidence>
<evidence type="ECO:0000313" key="8">
    <source>
        <dbReference type="Proteomes" id="UP000178951"/>
    </source>
</evidence>
<keyword evidence="5 6" id="KW-0472">Membrane</keyword>
<keyword evidence="3 6" id="KW-0812">Transmembrane</keyword>
<dbReference type="AlphaFoldDB" id="A0A1F4T9H1"/>